<accession>A0A8E2J9B2</accession>
<protein>
    <submittedName>
        <fullName evidence="1">Uncharacterized protein</fullName>
    </submittedName>
</protein>
<dbReference type="AlphaFoldDB" id="A0A8E2J9B2"/>
<sequence length="72" mass="8346">MSKPIRIESRHEGTQHPVLCDVCRKCIRSGEYSRRYKITKDPRRSASEGRNVRPVLLHDIEANDAEQTQVDI</sequence>
<proteinExistence type="predicted"/>
<dbReference type="EMBL" id="KV745532">
    <property type="protein sequence ID" value="OCK74204.1"/>
    <property type="molecule type" value="Genomic_DNA"/>
</dbReference>
<keyword evidence="2" id="KW-1185">Reference proteome</keyword>
<reference evidence="1 2" key="1">
    <citation type="journal article" date="2016" name="Nat. Commun.">
        <title>Ectomycorrhizal ecology is imprinted in the genome of the dominant symbiotic fungus Cenococcum geophilum.</title>
        <authorList>
            <consortium name="DOE Joint Genome Institute"/>
            <person name="Peter M."/>
            <person name="Kohler A."/>
            <person name="Ohm R.A."/>
            <person name="Kuo A."/>
            <person name="Krutzmann J."/>
            <person name="Morin E."/>
            <person name="Arend M."/>
            <person name="Barry K.W."/>
            <person name="Binder M."/>
            <person name="Choi C."/>
            <person name="Clum A."/>
            <person name="Copeland A."/>
            <person name="Grisel N."/>
            <person name="Haridas S."/>
            <person name="Kipfer T."/>
            <person name="LaButti K."/>
            <person name="Lindquist E."/>
            <person name="Lipzen A."/>
            <person name="Maire R."/>
            <person name="Meier B."/>
            <person name="Mihaltcheva S."/>
            <person name="Molinier V."/>
            <person name="Murat C."/>
            <person name="Poggeler S."/>
            <person name="Quandt C.A."/>
            <person name="Sperisen C."/>
            <person name="Tritt A."/>
            <person name="Tisserant E."/>
            <person name="Crous P.W."/>
            <person name="Henrissat B."/>
            <person name="Nehls U."/>
            <person name="Egli S."/>
            <person name="Spatafora J.W."/>
            <person name="Grigoriev I.V."/>
            <person name="Martin F.M."/>
        </authorList>
    </citation>
    <scope>NUCLEOTIDE SEQUENCE [LARGE SCALE GENOMIC DNA]</scope>
    <source>
        <strain evidence="1 2">CBS 459.81</strain>
    </source>
</reference>
<name>A0A8E2J9B2_9PEZI</name>
<evidence type="ECO:0000313" key="1">
    <source>
        <dbReference type="EMBL" id="OCK74204.1"/>
    </source>
</evidence>
<evidence type="ECO:0000313" key="2">
    <source>
        <dbReference type="Proteomes" id="UP000250266"/>
    </source>
</evidence>
<organism evidence="1 2">
    <name type="scientific">Lepidopterella palustris CBS 459.81</name>
    <dbReference type="NCBI Taxonomy" id="1314670"/>
    <lineage>
        <taxon>Eukaryota</taxon>
        <taxon>Fungi</taxon>
        <taxon>Dikarya</taxon>
        <taxon>Ascomycota</taxon>
        <taxon>Pezizomycotina</taxon>
        <taxon>Dothideomycetes</taxon>
        <taxon>Pleosporomycetidae</taxon>
        <taxon>Mytilinidiales</taxon>
        <taxon>Argynnaceae</taxon>
        <taxon>Lepidopterella</taxon>
    </lineage>
</organism>
<gene>
    <name evidence="1" type="ORF">K432DRAFT_386960</name>
</gene>
<dbReference type="Proteomes" id="UP000250266">
    <property type="component" value="Unassembled WGS sequence"/>
</dbReference>